<organism evidence="1 2">
    <name type="scientific">Vibrio pectenicida</name>
    <dbReference type="NCBI Taxonomy" id="62763"/>
    <lineage>
        <taxon>Bacteria</taxon>
        <taxon>Pseudomonadati</taxon>
        <taxon>Pseudomonadota</taxon>
        <taxon>Gammaproteobacteria</taxon>
        <taxon>Vibrionales</taxon>
        <taxon>Vibrionaceae</taxon>
        <taxon>Vibrio</taxon>
    </lineage>
</organism>
<sequence>MITNNITNALLDGIEQKTPQVDSQNLEAYLASIGKAEKDLEKIDPAIALIDKQPADSEILAMVANHQKQVVLSMVSGNPEDAIALALAASIEVYSKQLEEIQRWTEGGEGTFEAMLQLMFEDIVSTQPLSTEDYENLLQVLVLDLMINAEEYGLSDWMNESQTKDWTSHILEVVGSGNHSTHPGQSGWQSASEIADSIEGFLNALIAEAGNSLPEDSLAGQIIKIFEDEGISNIADDIETSFHSNHGGIDTADNYSPMLRLSIISELMSQVPLSQEEVEVVLTGSKADVDKLVKDKTGENTGIDLLVNSPNSEWQVRTDPDTGLGQGVDYIGNGIDYDVLVSLYTNFPPRELTDEELKEVNRIGDQVKMLQQTLKYWLQICRDEQMSIARNI</sequence>
<gene>
    <name evidence="1" type="ORF">F0225_11695</name>
</gene>
<accession>A0A7Y3ZZK3</accession>
<name>A0A7Y3ZZK3_9VIBR</name>
<comment type="caution">
    <text evidence="1">The sequence shown here is derived from an EMBL/GenBank/DDBJ whole genome shotgun (WGS) entry which is preliminary data.</text>
</comment>
<evidence type="ECO:0000313" key="2">
    <source>
        <dbReference type="Proteomes" id="UP000565719"/>
    </source>
</evidence>
<dbReference type="RefSeq" id="WP_171361235.1">
    <property type="nucleotide sequence ID" value="NZ_VTXC01000029.1"/>
</dbReference>
<evidence type="ECO:0000313" key="1">
    <source>
        <dbReference type="EMBL" id="NOH71995.1"/>
    </source>
</evidence>
<dbReference type="EMBL" id="VTXC01000029">
    <property type="protein sequence ID" value="NOH71995.1"/>
    <property type="molecule type" value="Genomic_DNA"/>
</dbReference>
<proteinExistence type="predicted"/>
<dbReference type="AlphaFoldDB" id="A0A7Y3ZZK3"/>
<dbReference type="Proteomes" id="UP000565719">
    <property type="component" value="Unassembled WGS sequence"/>
</dbReference>
<reference evidence="1 2" key="1">
    <citation type="submission" date="2019-09" db="EMBL/GenBank/DDBJ databases">
        <title>Draft genome sequencing and comparative genomics of hatchery-associated Vibrios.</title>
        <authorList>
            <person name="Kehlet-Delgado H."/>
            <person name="Mueller R.S."/>
        </authorList>
    </citation>
    <scope>NUCLEOTIDE SEQUENCE [LARGE SCALE GENOMIC DNA]</scope>
    <source>
        <strain evidence="1 2">99-46-Y</strain>
    </source>
</reference>
<protein>
    <submittedName>
        <fullName evidence="1">Uncharacterized protein</fullName>
    </submittedName>
</protein>